<feature type="region of interest" description="Disordered" evidence="1">
    <location>
        <begin position="1"/>
        <end position="22"/>
    </location>
</feature>
<dbReference type="RefSeq" id="WP_161041192.1">
    <property type="nucleotide sequence ID" value="NZ_WWCM01000025.1"/>
</dbReference>
<organism evidence="2 3">
    <name type="scientific">Duganella qianjiadongensis</name>
    <dbReference type="NCBI Taxonomy" id="2692176"/>
    <lineage>
        <taxon>Bacteria</taxon>
        <taxon>Pseudomonadati</taxon>
        <taxon>Pseudomonadota</taxon>
        <taxon>Betaproteobacteria</taxon>
        <taxon>Burkholderiales</taxon>
        <taxon>Oxalobacteraceae</taxon>
        <taxon>Telluria group</taxon>
        <taxon>Duganella</taxon>
    </lineage>
</organism>
<comment type="caution">
    <text evidence="2">The sequence shown here is derived from an EMBL/GenBank/DDBJ whole genome shotgun (WGS) entry which is preliminary data.</text>
</comment>
<gene>
    <name evidence="2" type="ORF">GTP27_21760</name>
</gene>
<evidence type="ECO:0008006" key="4">
    <source>
        <dbReference type="Google" id="ProtNLM"/>
    </source>
</evidence>
<reference evidence="2 3" key="1">
    <citation type="submission" date="2019-12" db="EMBL/GenBank/DDBJ databases">
        <title>Novel species isolated from a subtropical stream in China.</title>
        <authorList>
            <person name="Lu H."/>
        </authorList>
    </citation>
    <scope>NUCLEOTIDE SEQUENCE [LARGE SCALE GENOMIC DNA]</scope>
    <source>
        <strain evidence="2 3">CY13W</strain>
    </source>
</reference>
<evidence type="ECO:0000313" key="3">
    <source>
        <dbReference type="Proteomes" id="UP000478090"/>
    </source>
</evidence>
<dbReference type="PANTHER" id="PTHR32305:SF15">
    <property type="entry name" value="PROTEIN RHSA-RELATED"/>
    <property type="match status" value="1"/>
</dbReference>
<evidence type="ECO:0000256" key="1">
    <source>
        <dbReference type="SAM" id="MobiDB-lite"/>
    </source>
</evidence>
<keyword evidence="3" id="KW-1185">Reference proteome</keyword>
<dbReference type="Proteomes" id="UP000478090">
    <property type="component" value="Unassembled WGS sequence"/>
</dbReference>
<proteinExistence type="predicted"/>
<feature type="compositionally biased region" description="Polar residues" evidence="1">
    <location>
        <begin position="12"/>
        <end position="22"/>
    </location>
</feature>
<dbReference type="PANTHER" id="PTHR32305">
    <property type="match status" value="1"/>
</dbReference>
<name>A0ABW9VSB3_9BURK</name>
<protein>
    <recommendedName>
        <fullName evidence="4">RHS repeat-associated core domain-containing protein</fullName>
    </recommendedName>
</protein>
<sequence length="713" mass="75287">MNVAIARDNYGKPQSITRSGNGKTATRSYIYDANQLLCKTIEPEIGATVQQLDLANNISWKAIGLALPSTSACDQSSVPATRKVSYTYDGLNRLKNTNFSDGSPNIARTYTPDGLLATVNTDGAAPTAWTLSYDARRILNNEKLVFGGVTYEFVRGIDNVGNLSQLTYPGSTGFPGTTAVTFAPNALGQPGNISSTTGTYASNISYFPNGAVKGFTYGNGIVHSLSQNTRGLPQNATDGSILNDTYSYDQDGNVTAIADGTANGMSRSNMVYDGLHRLTNISAPGMWGTATYAYDALDNLTSSAVGGRTSLHNYDNVKNRLMSISSNVSAYNLSYDYDGQGNISQRGTQAFVFDQGNRIKSATGKETYTYDGFGHRVQELAADGTKLIQIYSSSGQLLMASQTGGGKPSKDTKYVYLNRHLLAEIELAGATSVSYNHTDALGSPIAKTNAIGVRTALTKYEPYGLTLTGSTTPTIGFTGHVNDADTGLTYMQQRYYDPVAGRFLSIDPVVTDMKTGGGFNRYIYANNSPYNYIDPDGRASEVTWNSAGTVVNIKIPFAISDPAGVARFTSSQVATEVGNRLSGNVVIGGVAVKVTTVGVPVPLNSPSVVNGSANVITVRPALGRSLTNEIGGNKISLRGTADAKVVTHELAHSAKAGDQYPGGVDAAGKVIPVTATQTTNNIMGDVTGAANAQTLREMAGPRPPPSSMVSKDF</sequence>
<evidence type="ECO:0000313" key="2">
    <source>
        <dbReference type="EMBL" id="MYM41935.1"/>
    </source>
</evidence>
<dbReference type="InterPro" id="IPR050708">
    <property type="entry name" value="T6SS_VgrG/RHS"/>
</dbReference>
<dbReference type="InterPro" id="IPR022385">
    <property type="entry name" value="Rhs_assc_core"/>
</dbReference>
<dbReference type="NCBIfam" id="TIGR03696">
    <property type="entry name" value="Rhs_assc_core"/>
    <property type="match status" value="1"/>
</dbReference>
<dbReference type="Gene3D" id="2.180.10.10">
    <property type="entry name" value="RHS repeat-associated core"/>
    <property type="match status" value="2"/>
</dbReference>
<accession>A0ABW9VSB3</accession>
<dbReference type="EMBL" id="WWCM01000025">
    <property type="protein sequence ID" value="MYM41935.1"/>
    <property type="molecule type" value="Genomic_DNA"/>
</dbReference>